<evidence type="ECO:0000256" key="2">
    <source>
        <dbReference type="SAM" id="SignalP"/>
    </source>
</evidence>
<reference evidence="5" key="1">
    <citation type="submission" date="2022-05" db="EMBL/GenBank/DDBJ databases">
        <authorList>
            <person name="Sun X."/>
        </authorList>
    </citation>
    <scope>NUCLEOTIDE SEQUENCE</scope>
    <source>
        <strain evidence="5">Ai-910</strain>
    </source>
</reference>
<accession>A0A9J6ZQV9</accession>
<dbReference type="Proteomes" id="UP001056426">
    <property type="component" value="Chromosome"/>
</dbReference>
<evidence type="ECO:0000313" key="5">
    <source>
        <dbReference type="EMBL" id="URW79640.1"/>
    </source>
</evidence>
<dbReference type="Pfam" id="PF10531">
    <property type="entry name" value="SLBB"/>
    <property type="match status" value="5"/>
</dbReference>
<feature type="domain" description="Soluble ligand binding" evidence="4">
    <location>
        <begin position="241"/>
        <end position="284"/>
    </location>
</feature>
<dbReference type="EMBL" id="CP098400">
    <property type="protein sequence ID" value="URW79640.1"/>
    <property type="molecule type" value="Genomic_DNA"/>
</dbReference>
<dbReference type="KEGG" id="alkq:M9189_12340"/>
<feature type="domain" description="Soluble ligand binding" evidence="4">
    <location>
        <begin position="406"/>
        <end position="444"/>
    </location>
</feature>
<evidence type="ECO:0000259" key="3">
    <source>
        <dbReference type="Pfam" id="PF02563"/>
    </source>
</evidence>
<gene>
    <name evidence="5" type="ORF">M9189_12340</name>
</gene>
<protein>
    <submittedName>
        <fullName evidence="5">SLBB domain-containing protein</fullName>
    </submittedName>
</protein>
<dbReference type="InterPro" id="IPR019554">
    <property type="entry name" value="Soluble_ligand-bd"/>
</dbReference>
<sequence length="811" mass="90398">MLKKIFFLVSLILLISPLVTDSVFGQQNLSGYDLSRVKSSDISDSQLKQYIEKAEQQGVSINDAFNMARARGLSPSVANELMQRVEQVRKAQTPVGPQVELLRSVSPMLTARDSAVVDSVEIEVEEGPQIFGSSLFKEGYTSFEPYMNIPTPVNYVLGAGDEIVIDIWGAASNFYQLQVSPEGSITIENVGPVYVHGLTIEEASSRIIGKLKQLYGGLKPGAPDQSTFARVTLGRVRSIQVTIIGEVVRPGTYTVPSLATVFNVLYNAGGPNDIGSYRQIEVLRNNTIVSTFDLYDLLLNGDQSANIRLNDQDVIRVATVKSRVETRGQVRRPALYELNKVETLADLVEYSGGFTDSAYTRQVRIIRNTEKEKMLVSVSRDNYNEFQLLNGDIVEADKLLDRFVNRVTIEGAVWRPADYELTEGLTLSQLISLAEGLRPDAFRSRGIINRLSPDYDYVVESFDVEKVVKGEYDIKLEPEDHVIIKSIHEVREERTVYIQGEVLMPGTYQFRDGMTLEDLILTANGFKMSASEARIEVNRRVFGEAAPSKRGSSMAEVFVFGVDRKLAISDEAKAFRVEAFDKVYVRQRPDYQMQQSVVVEGEVLYPGEYVLSDRKERISDIIKRVGGLTEEAYVAGATLIRKTKEIERAETEIQLSIGELFQVKKKNEITIGIDLEKILARPGSHHDIYLSPGDVLRIPGALQTVKVSGGVLRETEIRYDEGKNLKYYVRSSGGFAQNARRNRAYVVYANGAVDSKSRFLLFGINPKVEPGSEIVIPLKPEQEPMTRGERISILSAIVSMSAVVITAISRF</sequence>
<dbReference type="PANTHER" id="PTHR33619:SF3">
    <property type="entry name" value="POLYSACCHARIDE EXPORT PROTEIN GFCE-RELATED"/>
    <property type="match status" value="1"/>
</dbReference>
<feature type="chain" id="PRO_5039925205" evidence="2">
    <location>
        <begin position="22"/>
        <end position="811"/>
    </location>
</feature>
<feature type="domain" description="Soluble ligand binding" evidence="4">
    <location>
        <begin position="598"/>
        <end position="644"/>
    </location>
</feature>
<feature type="domain" description="Soluble ligand binding" evidence="4">
    <location>
        <begin position="328"/>
        <end position="374"/>
    </location>
</feature>
<reference evidence="5" key="2">
    <citation type="submission" date="2022-06" db="EMBL/GenBank/DDBJ databases">
        <title>Xiashengella guii gen. nov. sp. nov., a bacterium isolated form anaerobic digestion tank.</title>
        <authorList>
            <person name="Huang H."/>
        </authorList>
    </citation>
    <scope>NUCLEOTIDE SEQUENCE</scope>
    <source>
        <strain evidence="5">Ai-910</strain>
    </source>
</reference>
<feature type="domain" description="Polysaccharide export protein N-terminal" evidence="3">
    <location>
        <begin position="151"/>
        <end position="215"/>
    </location>
</feature>
<feature type="domain" description="Soluble ligand binding" evidence="4">
    <location>
        <begin position="496"/>
        <end position="540"/>
    </location>
</feature>
<dbReference type="PANTHER" id="PTHR33619">
    <property type="entry name" value="POLYSACCHARIDE EXPORT PROTEIN GFCE-RELATED"/>
    <property type="match status" value="1"/>
</dbReference>
<dbReference type="AlphaFoldDB" id="A0A9J6ZQV9"/>
<feature type="signal peptide" evidence="2">
    <location>
        <begin position="1"/>
        <end position="21"/>
    </location>
</feature>
<evidence type="ECO:0000259" key="4">
    <source>
        <dbReference type="Pfam" id="PF10531"/>
    </source>
</evidence>
<dbReference type="Pfam" id="PF02563">
    <property type="entry name" value="Poly_export"/>
    <property type="match status" value="1"/>
</dbReference>
<name>A0A9J6ZQV9_9BACT</name>
<dbReference type="InterPro" id="IPR003715">
    <property type="entry name" value="Poly_export_N"/>
</dbReference>
<evidence type="ECO:0000313" key="6">
    <source>
        <dbReference type="Proteomes" id="UP001056426"/>
    </source>
</evidence>
<proteinExistence type="predicted"/>
<organism evidence="5 6">
    <name type="scientific">Xiashengella succiniciproducens</name>
    <dbReference type="NCBI Taxonomy" id="2949635"/>
    <lineage>
        <taxon>Bacteria</taxon>
        <taxon>Pseudomonadati</taxon>
        <taxon>Bacteroidota</taxon>
        <taxon>Bacteroidia</taxon>
        <taxon>Marinilabiliales</taxon>
        <taxon>Marinilabiliaceae</taxon>
        <taxon>Xiashengella</taxon>
    </lineage>
</organism>
<dbReference type="RefSeq" id="WP_250723645.1">
    <property type="nucleotide sequence ID" value="NZ_CP098400.1"/>
</dbReference>
<keyword evidence="6" id="KW-1185">Reference proteome</keyword>
<dbReference type="InterPro" id="IPR049712">
    <property type="entry name" value="Poly_export"/>
</dbReference>
<keyword evidence="1 2" id="KW-0732">Signal</keyword>
<dbReference type="GO" id="GO:0015159">
    <property type="term" value="F:polysaccharide transmembrane transporter activity"/>
    <property type="evidence" value="ECO:0007669"/>
    <property type="project" value="InterPro"/>
</dbReference>
<evidence type="ECO:0000256" key="1">
    <source>
        <dbReference type="ARBA" id="ARBA00022729"/>
    </source>
</evidence>
<dbReference type="Gene3D" id="3.10.560.10">
    <property type="entry name" value="Outer membrane lipoprotein wza domain like"/>
    <property type="match status" value="6"/>
</dbReference>